<organism evidence="1 2">
    <name type="scientific">Aspergillus pseudocaelatus</name>
    <dbReference type="NCBI Taxonomy" id="1825620"/>
    <lineage>
        <taxon>Eukaryota</taxon>
        <taxon>Fungi</taxon>
        <taxon>Dikarya</taxon>
        <taxon>Ascomycota</taxon>
        <taxon>Pezizomycotina</taxon>
        <taxon>Eurotiomycetes</taxon>
        <taxon>Eurotiomycetidae</taxon>
        <taxon>Eurotiales</taxon>
        <taxon>Aspergillaceae</taxon>
        <taxon>Aspergillus</taxon>
        <taxon>Aspergillus subgen. Circumdati</taxon>
    </lineage>
</organism>
<protein>
    <submittedName>
        <fullName evidence="1">Uncharacterized protein</fullName>
    </submittedName>
</protein>
<gene>
    <name evidence="1" type="ORF">BDV36DRAFT_256234</name>
</gene>
<accession>A0ABQ6WKT3</accession>
<dbReference type="EMBL" id="ML735735">
    <property type="protein sequence ID" value="KAE8417720.1"/>
    <property type="molecule type" value="Genomic_DNA"/>
</dbReference>
<name>A0ABQ6WKT3_9EURO</name>
<reference evidence="1 2" key="1">
    <citation type="submission" date="2019-04" db="EMBL/GenBank/DDBJ databases">
        <authorList>
            <consortium name="DOE Joint Genome Institute"/>
            <person name="Mondo S."/>
            <person name="Kjaerbolling I."/>
            <person name="Vesth T."/>
            <person name="Frisvad J.C."/>
            <person name="Nybo J.L."/>
            <person name="Theobald S."/>
            <person name="Kildgaard S."/>
            <person name="Isbrandt T."/>
            <person name="Kuo A."/>
            <person name="Sato A."/>
            <person name="Lyhne E.K."/>
            <person name="Kogle M.E."/>
            <person name="Wiebenga A."/>
            <person name="Kun R.S."/>
            <person name="Lubbers R.J."/>
            <person name="Makela M.R."/>
            <person name="Barry K."/>
            <person name="Chovatia M."/>
            <person name="Clum A."/>
            <person name="Daum C."/>
            <person name="Haridas S."/>
            <person name="He G."/>
            <person name="LaButti K."/>
            <person name="Lipzen A."/>
            <person name="Riley R."/>
            <person name="Salamov A."/>
            <person name="Simmons B.A."/>
            <person name="Magnuson J.K."/>
            <person name="Henrissat B."/>
            <person name="Mortensen U.H."/>
            <person name="Larsen T.O."/>
            <person name="Devries R.P."/>
            <person name="Grigoriev I.V."/>
            <person name="Machida M."/>
            <person name="Baker S.E."/>
            <person name="Andersen M.R."/>
            <person name="Cantor M.N."/>
            <person name="Hua S.X."/>
        </authorList>
    </citation>
    <scope>NUCLEOTIDE SEQUENCE [LARGE SCALE GENOMIC DNA]</scope>
    <source>
        <strain evidence="1 2">CBS 117616</strain>
    </source>
</reference>
<sequence length="81" mass="9624">MDLIYPIGCPCVFLVSMLGKNLKPFPFYLSPEQEQWNPHSSGDFISCYISLIIISHSFIRNQERRVRYFHCLQPFFPRVRV</sequence>
<evidence type="ECO:0000313" key="1">
    <source>
        <dbReference type="EMBL" id="KAE8417720.1"/>
    </source>
</evidence>
<proteinExistence type="predicted"/>
<keyword evidence="2" id="KW-1185">Reference proteome</keyword>
<evidence type="ECO:0000313" key="2">
    <source>
        <dbReference type="Proteomes" id="UP000325395"/>
    </source>
</evidence>
<dbReference type="Proteomes" id="UP000325395">
    <property type="component" value="Unassembled WGS sequence"/>
</dbReference>